<evidence type="ECO:0000256" key="4">
    <source>
        <dbReference type="ARBA" id="ARBA00022679"/>
    </source>
</evidence>
<evidence type="ECO:0000313" key="11">
    <source>
        <dbReference type="Proteomes" id="UP000176609"/>
    </source>
</evidence>
<proteinExistence type="predicted"/>
<comment type="subcellular location">
    <subcellularLocation>
        <location evidence="1">Cell membrane</location>
        <topology evidence="1">Multi-pass membrane protein</topology>
    </subcellularLocation>
</comment>
<evidence type="ECO:0000313" key="10">
    <source>
        <dbReference type="EMBL" id="OGG26678.1"/>
    </source>
</evidence>
<evidence type="ECO:0000256" key="6">
    <source>
        <dbReference type="ARBA" id="ARBA00022989"/>
    </source>
</evidence>
<feature type="transmembrane region" description="Helical" evidence="8">
    <location>
        <begin position="370"/>
        <end position="388"/>
    </location>
</feature>
<dbReference type="Proteomes" id="UP000176609">
    <property type="component" value="Unassembled WGS sequence"/>
</dbReference>
<dbReference type="GO" id="GO:0016763">
    <property type="term" value="F:pentosyltransferase activity"/>
    <property type="evidence" value="ECO:0007669"/>
    <property type="project" value="TreeGrafter"/>
</dbReference>
<keyword evidence="5 8" id="KW-0812">Transmembrane</keyword>
<dbReference type="InterPro" id="IPR038731">
    <property type="entry name" value="RgtA/B/C-like"/>
</dbReference>
<feature type="transmembrane region" description="Helical" evidence="8">
    <location>
        <begin position="214"/>
        <end position="232"/>
    </location>
</feature>
<sequence>MKLRIIFLLIIILSILLRGWRVDRFPATLYGDEQAFAWNAYNILKLGQDEYGISYPLQFRSFDDYKAPIPVYLLVPFINIFGLTPFAIRLPIVLASTAMVIATYFITGKFLNSKISLLASFFFAISPWSIHLSRGFFEATLSLLFFVLGIYFFLQASRDIKRMLVSMLFFAFSLYSYFTPRILLLFFLPTLFIYEVIFSAQIHKITSEERKKLFFTYGISFVFILIICLPLLQSTFINGGLSRFQKLSDSVNRIVTETVITERNSSLLPQPWKNILHNKFTVQFRLFTNNYFEHFSINFWYLHGDNSLRYFLGNMGMFHFLELPFFIVGLYCLWKEKRKAALFFLTWLILAPIPASFVGRPFAVRSLPMLPVPFVFVGYGLYKILIAIKRSKCEYLFHFIVIIGVIYSLGLLLTRYYFEYPVYAATWWGWENKAAIDFAKQRESNYDNIFISNFYSGATLAYAVYNQYDPLEYRYAVSHPVTLVDGRSLIKLGKYYFGSLDIDSKRLTAGIIPPRSLYIARPEEADSQETINAPDDGRLIFKIYKTK</sequence>
<evidence type="ECO:0000256" key="5">
    <source>
        <dbReference type="ARBA" id="ARBA00022692"/>
    </source>
</evidence>
<reference evidence="10 11" key="1">
    <citation type="journal article" date="2016" name="Nat. Commun.">
        <title>Thousands of microbial genomes shed light on interconnected biogeochemical processes in an aquifer system.</title>
        <authorList>
            <person name="Anantharaman K."/>
            <person name="Brown C.T."/>
            <person name="Hug L.A."/>
            <person name="Sharon I."/>
            <person name="Castelle C.J."/>
            <person name="Probst A.J."/>
            <person name="Thomas B.C."/>
            <person name="Singh A."/>
            <person name="Wilkins M.J."/>
            <person name="Karaoz U."/>
            <person name="Brodie E.L."/>
            <person name="Williams K.H."/>
            <person name="Hubbard S.S."/>
            <person name="Banfield J.F."/>
        </authorList>
    </citation>
    <scope>NUCLEOTIDE SEQUENCE [LARGE SCALE GENOMIC DNA]</scope>
</reference>
<name>A0A1F6APT7_9BACT</name>
<feature type="transmembrane region" description="Helical" evidence="8">
    <location>
        <begin position="161"/>
        <end position="178"/>
    </location>
</feature>
<feature type="transmembrane region" description="Helical" evidence="8">
    <location>
        <begin position="340"/>
        <end position="358"/>
    </location>
</feature>
<dbReference type="InterPro" id="IPR050297">
    <property type="entry name" value="LipidA_mod_glycosyltrf_83"/>
</dbReference>
<feature type="transmembrane region" description="Helical" evidence="8">
    <location>
        <begin position="310"/>
        <end position="333"/>
    </location>
</feature>
<keyword evidence="3" id="KW-0328">Glycosyltransferase</keyword>
<protein>
    <recommendedName>
        <fullName evidence="9">Glycosyltransferase RgtA/B/C/D-like domain-containing protein</fullName>
    </recommendedName>
</protein>
<keyword evidence="4" id="KW-0808">Transferase</keyword>
<comment type="caution">
    <text evidence="10">The sequence shown here is derived from an EMBL/GenBank/DDBJ whole genome shotgun (WGS) entry which is preliminary data.</text>
</comment>
<keyword evidence="7 8" id="KW-0472">Membrane</keyword>
<evidence type="ECO:0000256" key="8">
    <source>
        <dbReference type="SAM" id="Phobius"/>
    </source>
</evidence>
<feature type="transmembrane region" description="Helical" evidence="8">
    <location>
        <begin position="184"/>
        <end position="202"/>
    </location>
</feature>
<feature type="transmembrane region" description="Helical" evidence="8">
    <location>
        <begin position="395"/>
        <end position="418"/>
    </location>
</feature>
<keyword evidence="6 8" id="KW-1133">Transmembrane helix</keyword>
<feature type="transmembrane region" description="Helical" evidence="8">
    <location>
        <begin position="113"/>
        <end position="130"/>
    </location>
</feature>
<feature type="transmembrane region" description="Helical" evidence="8">
    <location>
        <begin position="136"/>
        <end position="154"/>
    </location>
</feature>
<feature type="domain" description="Glycosyltransferase RgtA/B/C/D-like" evidence="9">
    <location>
        <begin position="66"/>
        <end position="206"/>
    </location>
</feature>
<evidence type="ECO:0000259" key="9">
    <source>
        <dbReference type="Pfam" id="PF13231"/>
    </source>
</evidence>
<dbReference type="GO" id="GO:0009103">
    <property type="term" value="P:lipopolysaccharide biosynthetic process"/>
    <property type="evidence" value="ECO:0007669"/>
    <property type="project" value="UniProtKB-ARBA"/>
</dbReference>
<evidence type="ECO:0000256" key="2">
    <source>
        <dbReference type="ARBA" id="ARBA00022475"/>
    </source>
</evidence>
<dbReference type="PANTHER" id="PTHR33908:SF11">
    <property type="entry name" value="MEMBRANE PROTEIN"/>
    <property type="match status" value="1"/>
</dbReference>
<dbReference type="GO" id="GO:0005886">
    <property type="term" value="C:plasma membrane"/>
    <property type="evidence" value="ECO:0007669"/>
    <property type="project" value="UniProtKB-SubCell"/>
</dbReference>
<organism evidence="10 11">
    <name type="scientific">Candidatus Gottesmanbacteria bacterium RIFCSPLOWO2_01_FULL_39_12b</name>
    <dbReference type="NCBI Taxonomy" id="1798388"/>
    <lineage>
        <taxon>Bacteria</taxon>
        <taxon>Candidatus Gottesmaniibacteriota</taxon>
    </lineage>
</organism>
<feature type="transmembrane region" description="Helical" evidence="8">
    <location>
        <begin position="86"/>
        <end position="106"/>
    </location>
</feature>
<dbReference type="EMBL" id="MFJR01000007">
    <property type="protein sequence ID" value="OGG26678.1"/>
    <property type="molecule type" value="Genomic_DNA"/>
</dbReference>
<dbReference type="Pfam" id="PF13231">
    <property type="entry name" value="PMT_2"/>
    <property type="match status" value="1"/>
</dbReference>
<evidence type="ECO:0000256" key="7">
    <source>
        <dbReference type="ARBA" id="ARBA00023136"/>
    </source>
</evidence>
<gene>
    <name evidence="10" type="ORF">A2960_00705</name>
</gene>
<accession>A0A1F6APT7</accession>
<dbReference type="AlphaFoldDB" id="A0A1F6APT7"/>
<evidence type="ECO:0000256" key="3">
    <source>
        <dbReference type="ARBA" id="ARBA00022676"/>
    </source>
</evidence>
<evidence type="ECO:0000256" key="1">
    <source>
        <dbReference type="ARBA" id="ARBA00004651"/>
    </source>
</evidence>
<keyword evidence="2" id="KW-1003">Cell membrane</keyword>
<dbReference type="PANTHER" id="PTHR33908">
    <property type="entry name" value="MANNOSYLTRANSFERASE YKCB-RELATED"/>
    <property type="match status" value="1"/>
</dbReference>